<keyword evidence="2" id="KW-1185">Reference proteome</keyword>
<comment type="caution">
    <text evidence="1">The sequence shown here is derived from an EMBL/GenBank/DDBJ whole genome shotgun (WGS) entry which is preliminary data.</text>
</comment>
<sequence>MRKGLIGLLFLLLVPVVLWLTLPWTAQYLLQQWLQQQGFERPQLVIQYPSWQRLHIDHISVGQRNDGHRLQLEAHNIEIRFHPLALLRGQIEELRIEQAELGIEANASGQAPSPPLQQTSPVALKHFQPAQLFNYAPSKRLVIAQLLLGYSAPGQPQWQARGNLDLEPELLQGRLQLQRNQTTLGYLDLSLDPDLNLALSLSRDNRYLLRSAHRLTPSPLQPWRLRSDLLVDTEYLPEWLELMTPELHHPVAEPSGQVRLSTRLNLPNPLPTEPSALLNALELELEGEASLNTASGPGFASSTSRLQVSAHLNSGIVSLMADKDSQIKVTGIETSNLSVNSLALRLTQPLLVEGHWLTPATWKFSAMALEMTPDGLALPTPSAVNLAPFQVRIDGGDVARPVYPFNVNLPRISLKPEQQPALDLALQAELKLDRTANRISGEARVDSLQLPLHMTLEGSVERDLTGRMEFQLPTTRVPALYKALQPWLPGDLSPLSIQQGTLSGRGNIQFSDNGWSLEAKPAIRRLNLIWDEHTRVIDVDLSQHLRLSSTGQLRSNGRLEVDHTDSGIRVFGPRLDFDFSLPTKGSPRLSLSSFSLSALDGIIAVPPLSFNPLHPEIQARIAVSALELERMLELYPQEGLYGSGVLGGALPIQIEGNRLTIRNGQLISGGEGGVIRYQPTPEVTLMGQQNPGIQLALDALTDLRFELLDLTLDYAPSGDAIMRARLKGYNPEWQQGRPVDLNLNIEENLLDLLRTLRLTDNVTDAIDRRFKR</sequence>
<evidence type="ECO:0000313" key="1">
    <source>
        <dbReference type="EMBL" id="SMR77720.1"/>
    </source>
</evidence>
<protein>
    <submittedName>
        <fullName evidence="1">Dicarboxylate transport</fullName>
    </submittedName>
</protein>
<accession>A0ABY1S3X5</accession>
<dbReference type="Pfam" id="PF11739">
    <property type="entry name" value="YdbH-like"/>
    <property type="match status" value="2"/>
</dbReference>
<reference evidence="1 2" key="1">
    <citation type="submission" date="2017-05" db="EMBL/GenBank/DDBJ databases">
        <authorList>
            <person name="Varghese N."/>
            <person name="Submissions S."/>
        </authorList>
    </citation>
    <scope>NUCLEOTIDE SEQUENCE [LARGE SCALE GENOMIC DNA]</scope>
    <source>
        <strain evidence="1 2">CGMCC 1.7287</strain>
    </source>
</reference>
<proteinExistence type="predicted"/>
<dbReference type="InterPro" id="IPR021730">
    <property type="entry name" value="YdbH"/>
</dbReference>
<dbReference type="RefSeq" id="WP_239039799.1">
    <property type="nucleotide sequence ID" value="NZ_BAAAEY010000001.1"/>
</dbReference>
<name>A0ABY1S3X5_9GAMM</name>
<organism evidence="1 2">
    <name type="scientific">Marinobacterium sediminicola</name>
    <dbReference type="NCBI Taxonomy" id="518898"/>
    <lineage>
        <taxon>Bacteria</taxon>
        <taxon>Pseudomonadati</taxon>
        <taxon>Pseudomonadota</taxon>
        <taxon>Gammaproteobacteria</taxon>
        <taxon>Oceanospirillales</taxon>
        <taxon>Oceanospirillaceae</taxon>
        <taxon>Marinobacterium</taxon>
    </lineage>
</organism>
<dbReference type="Proteomes" id="UP001159257">
    <property type="component" value="Unassembled WGS sequence"/>
</dbReference>
<dbReference type="EMBL" id="FXWV01000016">
    <property type="protein sequence ID" value="SMR77720.1"/>
    <property type="molecule type" value="Genomic_DNA"/>
</dbReference>
<evidence type="ECO:0000313" key="2">
    <source>
        <dbReference type="Proteomes" id="UP001159257"/>
    </source>
</evidence>
<gene>
    <name evidence="1" type="ORF">SAMN04487964_11654</name>
</gene>